<gene>
    <name evidence="5" type="ORF">MGWOODY_Clf1586</name>
</gene>
<sequence length="82" mass="8664">MLESLPVQTPASPDGLIQREAVVLQLVCGDKTDWEIGEELFISVSTVGNHVSSILNKTGAVNRTEAASHANQHGLVTADPAQ</sequence>
<dbReference type="PRINTS" id="PR00038">
    <property type="entry name" value="HTHLUXR"/>
</dbReference>
<dbReference type="PANTHER" id="PTHR44688">
    <property type="entry name" value="DNA-BINDING TRANSCRIPTIONAL ACTIVATOR DEVR_DOSR"/>
    <property type="match status" value="1"/>
</dbReference>
<dbReference type="InterPro" id="IPR000792">
    <property type="entry name" value="Tscrpt_reg_LuxR_C"/>
</dbReference>
<accession>A0A160VBH7</accession>
<dbReference type="GO" id="GO:0003677">
    <property type="term" value="F:DNA binding"/>
    <property type="evidence" value="ECO:0007669"/>
    <property type="project" value="UniProtKB-KW"/>
</dbReference>
<evidence type="ECO:0000256" key="1">
    <source>
        <dbReference type="ARBA" id="ARBA00023015"/>
    </source>
</evidence>
<feature type="domain" description="HTH luxR-type" evidence="4">
    <location>
        <begin position="9"/>
        <end position="74"/>
    </location>
</feature>
<dbReference type="CDD" id="cd06170">
    <property type="entry name" value="LuxR_C_like"/>
    <property type="match status" value="1"/>
</dbReference>
<dbReference type="PROSITE" id="PS50043">
    <property type="entry name" value="HTH_LUXR_2"/>
    <property type="match status" value="1"/>
</dbReference>
<dbReference type="SMART" id="SM00421">
    <property type="entry name" value="HTH_LUXR"/>
    <property type="match status" value="1"/>
</dbReference>
<dbReference type="GO" id="GO:0006355">
    <property type="term" value="P:regulation of DNA-templated transcription"/>
    <property type="evidence" value="ECO:0007669"/>
    <property type="project" value="InterPro"/>
</dbReference>
<dbReference type="EMBL" id="FAXA01000151">
    <property type="protein sequence ID" value="CUV01910.1"/>
    <property type="molecule type" value="Genomic_DNA"/>
</dbReference>
<dbReference type="Gene3D" id="1.10.10.10">
    <property type="entry name" value="Winged helix-like DNA-binding domain superfamily/Winged helix DNA-binding domain"/>
    <property type="match status" value="1"/>
</dbReference>
<dbReference type="AlphaFoldDB" id="A0A160VBH7"/>
<proteinExistence type="predicted"/>
<evidence type="ECO:0000256" key="2">
    <source>
        <dbReference type="ARBA" id="ARBA00023125"/>
    </source>
</evidence>
<keyword evidence="1" id="KW-0805">Transcription regulation</keyword>
<protein>
    <submittedName>
        <fullName evidence="5">Putative LuxR-family transcriptional regulator</fullName>
    </submittedName>
</protein>
<evidence type="ECO:0000313" key="5">
    <source>
        <dbReference type="EMBL" id="CUV01910.1"/>
    </source>
</evidence>
<reference evidence="5" key="1">
    <citation type="submission" date="2015-10" db="EMBL/GenBank/DDBJ databases">
        <authorList>
            <person name="Gilbert D.G."/>
        </authorList>
    </citation>
    <scope>NUCLEOTIDE SEQUENCE</scope>
</reference>
<keyword evidence="3" id="KW-0804">Transcription</keyword>
<evidence type="ECO:0000259" key="4">
    <source>
        <dbReference type="PROSITE" id="PS50043"/>
    </source>
</evidence>
<evidence type="ECO:0000256" key="3">
    <source>
        <dbReference type="ARBA" id="ARBA00023163"/>
    </source>
</evidence>
<dbReference type="SUPFAM" id="SSF46894">
    <property type="entry name" value="C-terminal effector domain of the bipartite response regulators"/>
    <property type="match status" value="1"/>
</dbReference>
<organism evidence="5">
    <name type="scientific">hydrothermal vent metagenome</name>
    <dbReference type="NCBI Taxonomy" id="652676"/>
    <lineage>
        <taxon>unclassified sequences</taxon>
        <taxon>metagenomes</taxon>
        <taxon>ecological metagenomes</taxon>
    </lineage>
</organism>
<dbReference type="InterPro" id="IPR036388">
    <property type="entry name" value="WH-like_DNA-bd_sf"/>
</dbReference>
<dbReference type="Pfam" id="PF00196">
    <property type="entry name" value="GerE"/>
    <property type="match status" value="1"/>
</dbReference>
<keyword evidence="2" id="KW-0238">DNA-binding</keyword>
<dbReference type="PANTHER" id="PTHR44688:SF16">
    <property type="entry name" value="DNA-BINDING TRANSCRIPTIONAL ACTIVATOR DEVR_DOSR"/>
    <property type="match status" value="1"/>
</dbReference>
<name>A0A160VBH7_9ZZZZ</name>
<dbReference type="InterPro" id="IPR016032">
    <property type="entry name" value="Sig_transdc_resp-reg_C-effctor"/>
</dbReference>